<dbReference type="Gene3D" id="3.30.70.330">
    <property type="match status" value="1"/>
</dbReference>
<evidence type="ECO:0000256" key="3">
    <source>
        <dbReference type="ARBA" id="ARBA00022806"/>
    </source>
</evidence>
<feature type="domain" description="Helicase C-terminal" evidence="9">
    <location>
        <begin position="213"/>
        <end position="374"/>
    </location>
</feature>
<dbReference type="EMBL" id="JAIQ01000038">
    <property type="protein sequence ID" value="KLE02074.1"/>
    <property type="molecule type" value="Genomic_DNA"/>
</dbReference>
<dbReference type="SMART" id="SM00487">
    <property type="entry name" value="DEXDc"/>
    <property type="match status" value="1"/>
</dbReference>
<evidence type="ECO:0000313" key="11">
    <source>
        <dbReference type="EMBL" id="KLE02074.1"/>
    </source>
</evidence>
<organism evidence="11 12">
    <name type="scientific">Aliarcobacter butzleri L348</name>
    <dbReference type="NCBI Taxonomy" id="1447256"/>
    <lineage>
        <taxon>Bacteria</taxon>
        <taxon>Pseudomonadati</taxon>
        <taxon>Campylobacterota</taxon>
        <taxon>Epsilonproteobacteria</taxon>
        <taxon>Campylobacterales</taxon>
        <taxon>Arcobacteraceae</taxon>
        <taxon>Aliarcobacter</taxon>
    </lineage>
</organism>
<keyword evidence="3 7" id="KW-0347">Helicase</keyword>
<dbReference type="GO" id="GO:0005829">
    <property type="term" value="C:cytosol"/>
    <property type="evidence" value="ECO:0007669"/>
    <property type="project" value="TreeGrafter"/>
</dbReference>
<evidence type="ECO:0000256" key="4">
    <source>
        <dbReference type="ARBA" id="ARBA00022840"/>
    </source>
</evidence>
<dbReference type="PROSITE" id="PS00039">
    <property type="entry name" value="DEAD_ATP_HELICASE"/>
    <property type="match status" value="1"/>
</dbReference>
<evidence type="ECO:0000256" key="2">
    <source>
        <dbReference type="ARBA" id="ARBA00022801"/>
    </source>
</evidence>
<keyword evidence="4 7" id="KW-0067">ATP-binding</keyword>
<comment type="similarity">
    <text evidence="5 7">Belongs to the DEAD box helicase family.</text>
</comment>
<dbReference type="InterPro" id="IPR005580">
    <property type="entry name" value="DbpA/CsdA_RNA-bd_dom"/>
</dbReference>
<dbReference type="SUPFAM" id="SSF52540">
    <property type="entry name" value="P-loop containing nucleoside triphosphate hydrolases"/>
    <property type="match status" value="1"/>
</dbReference>
<dbReference type="PANTHER" id="PTHR47959:SF1">
    <property type="entry name" value="ATP-DEPENDENT RNA HELICASE DBPA"/>
    <property type="match status" value="1"/>
</dbReference>
<reference evidence="11 12" key="1">
    <citation type="submission" date="2014-01" db="EMBL/GenBank/DDBJ databases">
        <title>Development of a Comparative Genomic Fingerprinting Assay for High Resolution Genotyping of Arcobacter butzleri.</title>
        <authorList>
            <person name="Webb A.L."/>
            <person name="Inglis G.D."/>
            <person name="Kruczkiewicz P."/>
            <person name="Selinger L.B."/>
            <person name="Taboada E.N."/>
        </authorList>
    </citation>
    <scope>NUCLEOTIDE SEQUENCE [LARGE SCALE GENOMIC DNA]</scope>
    <source>
        <strain evidence="11 12">L348</strain>
    </source>
</reference>
<dbReference type="InterPro" id="IPR014014">
    <property type="entry name" value="RNA_helicase_DEAD_Q_motif"/>
</dbReference>
<feature type="domain" description="Helicase ATP-binding" evidence="8">
    <location>
        <begin position="33"/>
        <end position="204"/>
    </location>
</feature>
<dbReference type="InterPro" id="IPR001650">
    <property type="entry name" value="Helicase_C-like"/>
</dbReference>
<comment type="caution">
    <text evidence="11">The sequence shown here is derived from an EMBL/GenBank/DDBJ whole genome shotgun (WGS) entry which is preliminary data.</text>
</comment>
<dbReference type="Pfam" id="PF00271">
    <property type="entry name" value="Helicase_C"/>
    <property type="match status" value="1"/>
</dbReference>
<sequence length="455" mass="51625">MMQFSELNLSKEFLQNLDSLEYKILTLIQEKTIPDALQNKDLIAKAKTGSGKTVAFCLPIVNKLKEKEFKIQALILAPTRELANQIAQNLRNLSRHIHNVKVLTLCGGVPFKPQVVSLQHNAHIVVATPGRVLKHIKEKNINLENINTFVLDEADKMLDMGFYDDIMEIIENLPKNRQTMLFSATYEKNIETFASNILKNPIYKEISDEKEILINQKFYEVTPSEKTALIPALISHNQAKTTLIFCNMKITCEKLADDLYDLGLDILTLHSDLEQKQRDETMVLFSNKSYPILIATDVASRGLHIDDVDLVINYDLSLDEKIHTHRIGRTARAGKGGLAISLFTENEIDKFEIIKEKFNNIKIENPKDIKDDISFEINSNFRTVFINGGKKQKLRKGDILGALISEAGLKSDDIGKIDVMDFCSYVAVKSDKISNIFSTSKSMRIKGKYYIIIEK</sequence>
<dbReference type="Proteomes" id="UP000035514">
    <property type="component" value="Unassembled WGS sequence"/>
</dbReference>
<dbReference type="PANTHER" id="PTHR47959">
    <property type="entry name" value="ATP-DEPENDENT RNA HELICASE RHLE-RELATED"/>
    <property type="match status" value="1"/>
</dbReference>
<dbReference type="Pfam" id="PF00270">
    <property type="entry name" value="DEAD"/>
    <property type="match status" value="1"/>
</dbReference>
<evidence type="ECO:0000313" key="12">
    <source>
        <dbReference type="Proteomes" id="UP000035514"/>
    </source>
</evidence>
<dbReference type="SMART" id="SM00490">
    <property type="entry name" value="HELICc"/>
    <property type="match status" value="1"/>
</dbReference>
<dbReference type="GO" id="GO:0003724">
    <property type="term" value="F:RNA helicase activity"/>
    <property type="evidence" value="ECO:0007669"/>
    <property type="project" value="InterPro"/>
</dbReference>
<dbReference type="InterPro" id="IPR011545">
    <property type="entry name" value="DEAD/DEAH_box_helicase_dom"/>
</dbReference>
<proteinExistence type="inferred from homology"/>
<accession>A0A0G9K6A0</accession>
<evidence type="ECO:0000259" key="8">
    <source>
        <dbReference type="PROSITE" id="PS51192"/>
    </source>
</evidence>
<dbReference type="InterPro" id="IPR044742">
    <property type="entry name" value="DEAD/DEAH_RhlB"/>
</dbReference>
<evidence type="ECO:0000259" key="9">
    <source>
        <dbReference type="PROSITE" id="PS51194"/>
    </source>
</evidence>
<keyword evidence="1 7" id="KW-0547">Nucleotide-binding</keyword>
<evidence type="ECO:0000256" key="7">
    <source>
        <dbReference type="RuleBase" id="RU000492"/>
    </source>
</evidence>
<evidence type="ECO:0000256" key="5">
    <source>
        <dbReference type="ARBA" id="ARBA00038437"/>
    </source>
</evidence>
<dbReference type="PATRIC" id="fig|1447256.3.peg.302"/>
<keyword evidence="2 7" id="KW-0378">Hydrolase</keyword>
<dbReference type="InterPro" id="IPR027417">
    <property type="entry name" value="P-loop_NTPase"/>
</dbReference>
<dbReference type="InterPro" id="IPR000629">
    <property type="entry name" value="RNA-helicase_DEAD-box_CS"/>
</dbReference>
<feature type="domain" description="DEAD-box RNA helicase Q" evidence="10">
    <location>
        <begin position="2"/>
        <end position="30"/>
    </location>
</feature>
<dbReference type="Pfam" id="PF03880">
    <property type="entry name" value="DbpA"/>
    <property type="match status" value="1"/>
</dbReference>
<evidence type="ECO:0000256" key="1">
    <source>
        <dbReference type="ARBA" id="ARBA00022741"/>
    </source>
</evidence>
<gene>
    <name evidence="11" type="ORF">AA20_01565</name>
</gene>
<dbReference type="PROSITE" id="PS51195">
    <property type="entry name" value="Q_MOTIF"/>
    <property type="match status" value="1"/>
</dbReference>
<dbReference type="InterPro" id="IPR012677">
    <property type="entry name" value="Nucleotide-bd_a/b_plait_sf"/>
</dbReference>
<dbReference type="InterPro" id="IPR050079">
    <property type="entry name" value="DEAD_box_RNA_helicase"/>
</dbReference>
<dbReference type="Gene3D" id="3.40.50.300">
    <property type="entry name" value="P-loop containing nucleotide triphosphate hydrolases"/>
    <property type="match status" value="2"/>
</dbReference>
<name>A0A0G9K6A0_9BACT</name>
<dbReference type="CDD" id="cd00268">
    <property type="entry name" value="DEADc"/>
    <property type="match status" value="1"/>
</dbReference>
<dbReference type="GO" id="GO:0003676">
    <property type="term" value="F:nucleic acid binding"/>
    <property type="evidence" value="ECO:0007669"/>
    <property type="project" value="InterPro"/>
</dbReference>
<dbReference type="CDD" id="cd18787">
    <property type="entry name" value="SF2_C_DEAD"/>
    <property type="match status" value="1"/>
</dbReference>
<evidence type="ECO:0000256" key="6">
    <source>
        <dbReference type="PROSITE-ProRule" id="PRU00552"/>
    </source>
</evidence>
<dbReference type="GO" id="GO:0016787">
    <property type="term" value="F:hydrolase activity"/>
    <property type="evidence" value="ECO:0007669"/>
    <property type="project" value="UniProtKB-KW"/>
</dbReference>
<evidence type="ECO:0000259" key="10">
    <source>
        <dbReference type="PROSITE" id="PS51195"/>
    </source>
</evidence>
<protein>
    <submittedName>
        <fullName evidence="11">DEAD/DEAH box helicase</fullName>
    </submittedName>
</protein>
<dbReference type="PROSITE" id="PS51194">
    <property type="entry name" value="HELICASE_CTER"/>
    <property type="match status" value="1"/>
</dbReference>
<dbReference type="PROSITE" id="PS51192">
    <property type="entry name" value="HELICASE_ATP_BIND_1"/>
    <property type="match status" value="1"/>
</dbReference>
<dbReference type="AlphaFoldDB" id="A0A0G9K6A0"/>
<dbReference type="NCBIfam" id="NF008744">
    <property type="entry name" value="PRK11776.1"/>
    <property type="match status" value="1"/>
</dbReference>
<feature type="short sequence motif" description="Q motif" evidence="6">
    <location>
        <begin position="2"/>
        <end position="30"/>
    </location>
</feature>
<dbReference type="InterPro" id="IPR014001">
    <property type="entry name" value="Helicase_ATP-bd"/>
</dbReference>
<dbReference type="GO" id="GO:0005524">
    <property type="term" value="F:ATP binding"/>
    <property type="evidence" value="ECO:0007669"/>
    <property type="project" value="UniProtKB-KW"/>
</dbReference>